<feature type="chain" id="PRO_5002172764" evidence="2">
    <location>
        <begin position="18"/>
        <end position="175"/>
    </location>
</feature>
<evidence type="ECO:0000256" key="2">
    <source>
        <dbReference type="SAM" id="SignalP"/>
    </source>
</evidence>
<evidence type="ECO:0000256" key="1">
    <source>
        <dbReference type="SAM" id="MobiDB-lite"/>
    </source>
</evidence>
<gene>
    <name evidence="3" type="ORF">M408DRAFT_326706</name>
</gene>
<organism evidence="3 4">
    <name type="scientific">Serendipita vermifera MAFF 305830</name>
    <dbReference type="NCBI Taxonomy" id="933852"/>
    <lineage>
        <taxon>Eukaryota</taxon>
        <taxon>Fungi</taxon>
        <taxon>Dikarya</taxon>
        <taxon>Basidiomycota</taxon>
        <taxon>Agaricomycotina</taxon>
        <taxon>Agaricomycetes</taxon>
        <taxon>Sebacinales</taxon>
        <taxon>Serendipitaceae</taxon>
        <taxon>Serendipita</taxon>
    </lineage>
</organism>
<keyword evidence="2" id="KW-0732">Signal</keyword>
<proteinExistence type="predicted"/>
<name>A0A0C3BNK9_SERVB</name>
<reference evidence="4" key="2">
    <citation type="submission" date="2015-01" db="EMBL/GenBank/DDBJ databases">
        <title>Evolutionary Origins and Diversification of the Mycorrhizal Mutualists.</title>
        <authorList>
            <consortium name="DOE Joint Genome Institute"/>
            <consortium name="Mycorrhizal Genomics Consortium"/>
            <person name="Kohler A."/>
            <person name="Kuo A."/>
            <person name="Nagy L.G."/>
            <person name="Floudas D."/>
            <person name="Copeland A."/>
            <person name="Barry K.W."/>
            <person name="Cichocki N."/>
            <person name="Veneault-Fourrey C."/>
            <person name="LaButti K."/>
            <person name="Lindquist E.A."/>
            <person name="Lipzen A."/>
            <person name="Lundell T."/>
            <person name="Morin E."/>
            <person name="Murat C."/>
            <person name="Riley R."/>
            <person name="Ohm R."/>
            <person name="Sun H."/>
            <person name="Tunlid A."/>
            <person name="Henrissat B."/>
            <person name="Grigoriev I.V."/>
            <person name="Hibbett D.S."/>
            <person name="Martin F."/>
        </authorList>
    </citation>
    <scope>NUCLEOTIDE SEQUENCE [LARGE SCALE GENOMIC DNA]</scope>
    <source>
        <strain evidence="4">MAFF 305830</strain>
    </source>
</reference>
<dbReference type="OrthoDB" id="3259746at2759"/>
<evidence type="ECO:0000313" key="4">
    <source>
        <dbReference type="Proteomes" id="UP000054097"/>
    </source>
</evidence>
<feature type="region of interest" description="Disordered" evidence="1">
    <location>
        <begin position="118"/>
        <end position="144"/>
    </location>
</feature>
<dbReference type="EMBL" id="KN824279">
    <property type="protein sequence ID" value="KIM33041.1"/>
    <property type="molecule type" value="Genomic_DNA"/>
</dbReference>
<protein>
    <submittedName>
        <fullName evidence="3">Uncharacterized protein</fullName>
    </submittedName>
</protein>
<feature type="compositionally biased region" description="Low complexity" evidence="1">
    <location>
        <begin position="118"/>
        <end position="139"/>
    </location>
</feature>
<reference evidence="3 4" key="1">
    <citation type="submission" date="2014-04" db="EMBL/GenBank/DDBJ databases">
        <authorList>
            <consortium name="DOE Joint Genome Institute"/>
            <person name="Kuo A."/>
            <person name="Zuccaro A."/>
            <person name="Kohler A."/>
            <person name="Nagy L.G."/>
            <person name="Floudas D."/>
            <person name="Copeland A."/>
            <person name="Barry K.W."/>
            <person name="Cichocki N."/>
            <person name="Veneault-Fourrey C."/>
            <person name="LaButti K."/>
            <person name="Lindquist E.A."/>
            <person name="Lipzen A."/>
            <person name="Lundell T."/>
            <person name="Morin E."/>
            <person name="Murat C."/>
            <person name="Sun H."/>
            <person name="Tunlid A."/>
            <person name="Henrissat B."/>
            <person name="Grigoriev I.V."/>
            <person name="Hibbett D.S."/>
            <person name="Martin F."/>
            <person name="Nordberg H.P."/>
            <person name="Cantor M.N."/>
            <person name="Hua S.X."/>
        </authorList>
    </citation>
    <scope>NUCLEOTIDE SEQUENCE [LARGE SCALE GENOMIC DNA]</scope>
    <source>
        <strain evidence="3 4">MAFF 305830</strain>
    </source>
</reference>
<sequence length="175" mass="17390">MRAQFVASLLFAASAYAAFTIDSPAIRQCQDVTFNIGGATGEVRLTVLPSDKPCEHDGLVIQEGFGNGVATLRNVNVAAGTSIVVVADDDAGNEVWTNTIVITGSAADCAASTSHSASSAARAASTPTTTSRASASSPAINAGSSLDPPASGAASLKASFGFGAFVALAGVFFTA</sequence>
<dbReference type="HOGENOM" id="CLU_1555860_0_0_1"/>
<evidence type="ECO:0000313" key="3">
    <source>
        <dbReference type="EMBL" id="KIM33041.1"/>
    </source>
</evidence>
<accession>A0A0C3BNK9</accession>
<dbReference type="Proteomes" id="UP000054097">
    <property type="component" value="Unassembled WGS sequence"/>
</dbReference>
<dbReference type="AlphaFoldDB" id="A0A0C3BNK9"/>
<keyword evidence="4" id="KW-1185">Reference proteome</keyword>
<feature type="signal peptide" evidence="2">
    <location>
        <begin position="1"/>
        <end position="17"/>
    </location>
</feature>